<sequence length="183" mass="19515">APVAAQTGAPGAPGPGAIAAPEPARLAAARRVLDRLMPPTTRAATVSAMVAPMMANMREGMARSPQLGAMLRENAKMKAVFERFMDAQEQRSLTLIRDSMPGMVEAMARAYARRFDVTPLGEIERFFATPTGAAYAQASMSVMNDPDVAAFQRQMMADAMRQAQASTGDLAKEIAAVQAEARQ</sequence>
<comment type="caution">
    <text evidence="1">The sequence shown here is derived from an EMBL/GenBank/DDBJ whole genome shotgun (WGS) entry which is preliminary data.</text>
</comment>
<dbReference type="EMBL" id="JAHXZN010000020">
    <property type="protein sequence ID" value="MBW6533324.1"/>
    <property type="molecule type" value="Genomic_DNA"/>
</dbReference>
<dbReference type="Proteomes" id="UP000759103">
    <property type="component" value="Unassembled WGS sequence"/>
</dbReference>
<reference evidence="1 2" key="1">
    <citation type="submission" date="2021-07" db="EMBL/GenBank/DDBJ databases">
        <title>Sphingomonas sp.</title>
        <authorList>
            <person name="Feng G."/>
            <person name="Li J."/>
            <person name="Pan M."/>
        </authorList>
    </citation>
    <scope>NUCLEOTIDE SEQUENCE [LARGE SCALE GENOMIC DNA]</scope>
    <source>
        <strain evidence="1 2">RRHST34</strain>
    </source>
</reference>
<organism evidence="1 2">
    <name type="scientific">Sphingomonas citri</name>
    <dbReference type="NCBI Taxonomy" id="2862499"/>
    <lineage>
        <taxon>Bacteria</taxon>
        <taxon>Pseudomonadati</taxon>
        <taxon>Pseudomonadota</taxon>
        <taxon>Alphaproteobacteria</taxon>
        <taxon>Sphingomonadales</taxon>
        <taxon>Sphingomonadaceae</taxon>
        <taxon>Sphingomonas</taxon>
    </lineage>
</organism>
<accession>A0ABS7BUP3</accession>
<evidence type="ECO:0000313" key="1">
    <source>
        <dbReference type="EMBL" id="MBW6533324.1"/>
    </source>
</evidence>
<name>A0ABS7BUP3_9SPHN</name>
<evidence type="ECO:0008006" key="3">
    <source>
        <dbReference type="Google" id="ProtNLM"/>
    </source>
</evidence>
<dbReference type="RefSeq" id="WP_219750838.1">
    <property type="nucleotide sequence ID" value="NZ_JAHXZN010000020.1"/>
</dbReference>
<keyword evidence="2" id="KW-1185">Reference proteome</keyword>
<protein>
    <recommendedName>
        <fullName evidence="3">DUF2059 domain-containing protein</fullName>
    </recommendedName>
</protein>
<proteinExistence type="predicted"/>
<feature type="non-terminal residue" evidence="1">
    <location>
        <position position="1"/>
    </location>
</feature>
<gene>
    <name evidence="1" type="ORF">KZ820_21510</name>
</gene>
<evidence type="ECO:0000313" key="2">
    <source>
        <dbReference type="Proteomes" id="UP000759103"/>
    </source>
</evidence>